<keyword evidence="2" id="KW-1185">Reference proteome</keyword>
<sequence length="96" mass="10660">MPTCGPGRDDSKHSEGCKIKTELYPGHPPTPLPPCCSSKAHPSFWTLEANIPPSALALIITKDRMHKTWRTLRQKLARSPFSPYAKLRNSVRAPLA</sequence>
<dbReference type="Proteomes" id="UP001311232">
    <property type="component" value="Unassembled WGS sequence"/>
</dbReference>
<evidence type="ECO:0000313" key="2">
    <source>
        <dbReference type="Proteomes" id="UP001311232"/>
    </source>
</evidence>
<gene>
    <name evidence="1" type="ORF">CRENBAI_013815</name>
</gene>
<accession>A0AAV9SEM0</accession>
<name>A0AAV9SEM0_9TELE</name>
<comment type="caution">
    <text evidence="1">The sequence shown here is derived from an EMBL/GenBank/DDBJ whole genome shotgun (WGS) entry which is preliminary data.</text>
</comment>
<evidence type="ECO:0000313" key="1">
    <source>
        <dbReference type="EMBL" id="KAK5619548.1"/>
    </source>
</evidence>
<protein>
    <submittedName>
        <fullName evidence="1">Uncharacterized protein</fullName>
    </submittedName>
</protein>
<dbReference type="AlphaFoldDB" id="A0AAV9SEM0"/>
<proteinExistence type="predicted"/>
<feature type="non-terminal residue" evidence="1">
    <location>
        <position position="96"/>
    </location>
</feature>
<dbReference type="EMBL" id="JAHHUM010000562">
    <property type="protein sequence ID" value="KAK5619548.1"/>
    <property type="molecule type" value="Genomic_DNA"/>
</dbReference>
<reference evidence="1 2" key="1">
    <citation type="submission" date="2021-06" db="EMBL/GenBank/DDBJ databases">
        <authorList>
            <person name="Palmer J.M."/>
        </authorList>
    </citation>
    <scope>NUCLEOTIDE SEQUENCE [LARGE SCALE GENOMIC DNA]</scope>
    <source>
        <strain evidence="1 2">MEX-2019</strain>
        <tissue evidence="1">Muscle</tissue>
    </source>
</reference>
<organism evidence="1 2">
    <name type="scientific">Crenichthys baileyi</name>
    <name type="common">White River springfish</name>
    <dbReference type="NCBI Taxonomy" id="28760"/>
    <lineage>
        <taxon>Eukaryota</taxon>
        <taxon>Metazoa</taxon>
        <taxon>Chordata</taxon>
        <taxon>Craniata</taxon>
        <taxon>Vertebrata</taxon>
        <taxon>Euteleostomi</taxon>
        <taxon>Actinopterygii</taxon>
        <taxon>Neopterygii</taxon>
        <taxon>Teleostei</taxon>
        <taxon>Neoteleostei</taxon>
        <taxon>Acanthomorphata</taxon>
        <taxon>Ovalentaria</taxon>
        <taxon>Atherinomorphae</taxon>
        <taxon>Cyprinodontiformes</taxon>
        <taxon>Goodeidae</taxon>
        <taxon>Crenichthys</taxon>
    </lineage>
</organism>